<proteinExistence type="predicted"/>
<gene>
    <name evidence="2" type="ORF">SDC9_45003</name>
</gene>
<evidence type="ECO:0000256" key="1">
    <source>
        <dbReference type="SAM" id="MobiDB-lite"/>
    </source>
</evidence>
<dbReference type="EMBL" id="VSSQ01000629">
    <property type="protein sequence ID" value="MPL98794.1"/>
    <property type="molecule type" value="Genomic_DNA"/>
</dbReference>
<sequence length="1455" mass="160868">MERVSPAPLSGLRQPAAENENPRAITRAGAGSVRRQTRSLAAFGSVHRTEVLVAVGGVDRRREGRRRFRLGATRLDHLAVALGRDLAHAGGGATRARRDQTADDHVLLQADKLVALALHRSLGEHAGGLLEGGRRDEGPRLQRGLGDAQKHRLARSRTAAAGLDLGVLFLELLPVDVLALQQRGVARVADLDLLQHLANDHLDVLVVDLHALQTIDVLHLVDEVVGQSLDPHDAQNVVRRRVAVHDVVTLLHEVAFLHRDVLAFRHHVFDRLQTFLRRLDRDATLVLVVLAEAHIAIDLGDDRVVLRTTRLEEFGHTRQTAGDVLRLRAFARDTRDGVAGLHLITVLDRENGVDRHRVGHRVAGIVAHRLAVGVDDEDLRLQVVALRRRAPVGHDLLRHAGRFVGLFAHRDARDEVDEPHHTALFGDDRQGVGVPFEQLRPALDRIAFLDVQLRAVAELVGHALGAVIVDDGDLHVPAHHDLVAILGHQKVRVAELDLAFLRRFLERLLAALGDAADVEGTHGQLRAGFADRLGGDDADRFADVDERAARQIATVAERADALLGLAGQRRADPHGLHAVRLDQVGLAFVDQLVLAHDHVVGAGNQNVIRRDAAEDALGKRRHDFAVVDGSGRGNRMLGAAVMRAHDAVLRDVDETTGQVARVRGLQRGVGQTLTGAVGRVEVLEHGQAFLEVRDDRRLDDLARGLGHQAAHPAELLHLRRRTTRTGVRHHVDRVRFLLHARVIDANGGDFLHHLAGDFVRALRPGIDHLVVLFALSDQAVHVLLLEFLHLIADAVDDGPLGVRHHHVVLAEGHAGLERLAEAHRHDLVTEDHRFLLAAVTVDGVDDVLHVLLAQQAVHQIEGRLGVQRQERAKPQTAGRGLVALEDLVAFLVDLLHPRRDLRVQVHRAGEQAVLDFLDGAEDHAFARQALALHRGVVEAENHVLRRHDDRRAVRRRQNVVRRHHQHARFQLRLEAQRNVHGHLVTVEVGVEGRADERVQLDRLAFDQRRFERLEAQTVQRRRAVQEHRVLADDFIQDIPDLGTLFLDQLLRLLHGARQALGLEARIDEGLEQLERHFLRQAALVQLQLRPGHDDRTAGEVDALAEQVLTEPALLALEHVGQRLQRTLVGAGDDAAATAVVEQRIDRFLQHALFVAHDDVGRSQLDQPLQTVVTVDDATIEVVQVRGRKAATIERHQRAQFRRDHRQHGQDHPFGTVARLDERLDDLQPLDDLLRLQLARGFLQLLAELFGGRLEVDRGQHLADRLGADIGGEGVRTVLVLRVEILVLGQQLAIGQVGQAGLDDDVVFEVEDALEITQRHVQHQADARGQRLEEPDMGDGRGQLDVAHALAADLLQRHFDAAFLADDAAILHPLVLAAQAFVVLDRPEDAGAEQAVALGLEGPVVDGLGLLDLAIGPRQDPLGRGQRDLDLVKGLRRHERVERILGQFLVHLLFLE</sequence>
<accession>A0A644W4W2</accession>
<organism evidence="2">
    <name type="scientific">bioreactor metagenome</name>
    <dbReference type="NCBI Taxonomy" id="1076179"/>
    <lineage>
        <taxon>unclassified sequences</taxon>
        <taxon>metagenomes</taxon>
        <taxon>ecological metagenomes</taxon>
    </lineage>
</organism>
<reference evidence="2" key="1">
    <citation type="submission" date="2019-08" db="EMBL/GenBank/DDBJ databases">
        <authorList>
            <person name="Kucharzyk K."/>
            <person name="Murdoch R.W."/>
            <person name="Higgins S."/>
            <person name="Loffler F."/>
        </authorList>
    </citation>
    <scope>NUCLEOTIDE SEQUENCE</scope>
</reference>
<evidence type="ECO:0000313" key="2">
    <source>
        <dbReference type="EMBL" id="MPL98794.1"/>
    </source>
</evidence>
<feature type="region of interest" description="Disordered" evidence="1">
    <location>
        <begin position="128"/>
        <end position="147"/>
    </location>
</feature>
<protein>
    <recommendedName>
        <fullName evidence="3">NAD-specific glutamate dehydrogenase</fullName>
    </recommendedName>
</protein>
<name>A0A644W4W2_9ZZZZ</name>
<comment type="caution">
    <text evidence="2">The sequence shown here is derived from an EMBL/GenBank/DDBJ whole genome shotgun (WGS) entry which is preliminary data.</text>
</comment>
<feature type="region of interest" description="Disordered" evidence="1">
    <location>
        <begin position="1"/>
        <end position="32"/>
    </location>
</feature>
<evidence type="ECO:0008006" key="3">
    <source>
        <dbReference type="Google" id="ProtNLM"/>
    </source>
</evidence>